<protein>
    <recommendedName>
        <fullName evidence="5">Protein kinase domain-containing protein</fullName>
    </recommendedName>
</protein>
<dbReference type="InParanoid" id="A0A2T3AT61"/>
<evidence type="ECO:0000256" key="1">
    <source>
        <dbReference type="ARBA" id="ARBA00022741"/>
    </source>
</evidence>
<dbReference type="Proteomes" id="UP000241818">
    <property type="component" value="Unassembled WGS sequence"/>
</dbReference>
<dbReference type="AlphaFoldDB" id="A0A2T3AT61"/>
<dbReference type="InterPro" id="IPR000719">
    <property type="entry name" value="Prot_kinase_dom"/>
</dbReference>
<dbReference type="SMART" id="SM00220">
    <property type="entry name" value="S_TKc"/>
    <property type="match status" value="1"/>
</dbReference>
<organism evidence="6 7">
    <name type="scientific">Amorphotheca resinae ATCC 22711</name>
    <dbReference type="NCBI Taxonomy" id="857342"/>
    <lineage>
        <taxon>Eukaryota</taxon>
        <taxon>Fungi</taxon>
        <taxon>Dikarya</taxon>
        <taxon>Ascomycota</taxon>
        <taxon>Pezizomycotina</taxon>
        <taxon>Leotiomycetes</taxon>
        <taxon>Helotiales</taxon>
        <taxon>Amorphothecaceae</taxon>
        <taxon>Amorphotheca</taxon>
    </lineage>
</organism>
<gene>
    <name evidence="6" type="ORF">M430DRAFT_53223</name>
</gene>
<dbReference type="SUPFAM" id="SSF56112">
    <property type="entry name" value="Protein kinase-like (PK-like)"/>
    <property type="match status" value="1"/>
</dbReference>
<dbReference type="PROSITE" id="PS00107">
    <property type="entry name" value="PROTEIN_KINASE_ATP"/>
    <property type="match status" value="1"/>
</dbReference>
<dbReference type="PANTHER" id="PTHR24346">
    <property type="entry name" value="MAP/MICROTUBULE AFFINITY-REGULATING KINASE"/>
    <property type="match status" value="1"/>
</dbReference>
<dbReference type="Pfam" id="PF00069">
    <property type="entry name" value="Pkinase"/>
    <property type="match status" value="1"/>
</dbReference>
<keyword evidence="7" id="KW-1185">Reference proteome</keyword>
<dbReference type="GO" id="GO:0005737">
    <property type="term" value="C:cytoplasm"/>
    <property type="evidence" value="ECO:0007669"/>
    <property type="project" value="TreeGrafter"/>
</dbReference>
<evidence type="ECO:0000259" key="5">
    <source>
        <dbReference type="PROSITE" id="PS50011"/>
    </source>
</evidence>
<dbReference type="InterPro" id="IPR011009">
    <property type="entry name" value="Kinase-like_dom_sf"/>
</dbReference>
<dbReference type="FunFam" id="1.10.510.10:FF:000995">
    <property type="entry name" value="BcCMK3, calcium/calmodulin-dependent protein kinase"/>
    <property type="match status" value="1"/>
</dbReference>
<evidence type="ECO:0000256" key="4">
    <source>
        <dbReference type="SAM" id="MobiDB-lite"/>
    </source>
</evidence>
<dbReference type="CDD" id="cd14008">
    <property type="entry name" value="STKc_LKB1_CaMKK"/>
    <property type="match status" value="1"/>
</dbReference>
<dbReference type="STRING" id="857342.A0A2T3AT61"/>
<accession>A0A2T3AT61</accession>
<evidence type="ECO:0000256" key="2">
    <source>
        <dbReference type="ARBA" id="ARBA00022840"/>
    </source>
</evidence>
<dbReference type="PANTHER" id="PTHR24346:SF77">
    <property type="entry name" value="SERINE THREONINE PROTEIN KINASE"/>
    <property type="match status" value="1"/>
</dbReference>
<name>A0A2T3AT61_AMORE</name>
<dbReference type="RefSeq" id="XP_024717846.1">
    <property type="nucleotide sequence ID" value="XM_024868361.1"/>
</dbReference>
<dbReference type="GO" id="GO:0035556">
    <property type="term" value="P:intracellular signal transduction"/>
    <property type="evidence" value="ECO:0007669"/>
    <property type="project" value="TreeGrafter"/>
</dbReference>
<dbReference type="PROSITE" id="PS50011">
    <property type="entry name" value="PROTEIN_KINASE_DOM"/>
    <property type="match status" value="1"/>
</dbReference>
<evidence type="ECO:0000256" key="3">
    <source>
        <dbReference type="PROSITE-ProRule" id="PRU10141"/>
    </source>
</evidence>
<dbReference type="InterPro" id="IPR008271">
    <property type="entry name" value="Ser/Thr_kinase_AS"/>
</dbReference>
<proteinExistence type="predicted"/>
<sequence length="691" mass="76891">MTSFAGDCEKSGHEGDIAKKEAQLGILPSHGLSLDVPGTTESGRPPQVQYLSTPAYHSPLRHHRRNASQHREVKETLNARSEYTNNEEDGKAEHHLNQYLIKDEIGRGSFGAVHLAVDQYGKEYAVKEFSKSRLRKRAQSNILRRPQSVRPPGHLAAGVGLNAPLHRRSASTIQDGEEQGNPLYLIKEEIAIMKKLNHPNLVSLIEVLDDPEEDSLYMVLEMCKKGVIMKVGLNEKAEPYDVESCRCWFRDLILGIEYLHAQGIAHRDIKPDNLLLTEDDVLKIVDFGVSEMFEKSSDMMTAKSAGSPAFLPPELCITKHGDVSGKAADIWSMGVSLYCLRFGKIPFERSGVLELYEAIRNDPVEIEPDCEPEFVDLVNRLLEKDPKKRIVMAELREHPWVTKNGEDPLLSAEENTADFIESPSDIEVNHAITTKMRNLIVLMKAVTKFKNLIDKKRPAAFDETLGKNVRTLHLTDGSVTSEPALHKSRSVDLSDRRHVEAALAAEGVHHDVFPASNTLSSSKVDSSVVMIDSLGPKGQEASPRHRKYISASSEVQELGYSDSRSASSGEKGQAHDPLSEEPLFLGIGTGGDSSLDLPQIETVAESPTAAEFNIYDVAYKQEVERIRSEQGHRATVYLNRRVDSMKEYITDASIVDDPKTSEVKGMPHGGWGQLIDRLRERKYEQQPSDVA</sequence>
<evidence type="ECO:0000313" key="6">
    <source>
        <dbReference type="EMBL" id="PSS10667.1"/>
    </source>
</evidence>
<dbReference type="FunCoup" id="A0A2T3AT61">
    <property type="interactions" value="331"/>
</dbReference>
<reference evidence="6 7" key="1">
    <citation type="journal article" date="2018" name="New Phytol.">
        <title>Comparative genomics and transcriptomics depict ericoid mycorrhizal fungi as versatile saprotrophs and plant mutualists.</title>
        <authorList>
            <person name="Martino E."/>
            <person name="Morin E."/>
            <person name="Grelet G.A."/>
            <person name="Kuo A."/>
            <person name="Kohler A."/>
            <person name="Daghino S."/>
            <person name="Barry K.W."/>
            <person name="Cichocki N."/>
            <person name="Clum A."/>
            <person name="Dockter R.B."/>
            <person name="Hainaut M."/>
            <person name="Kuo R.C."/>
            <person name="LaButti K."/>
            <person name="Lindahl B.D."/>
            <person name="Lindquist E.A."/>
            <person name="Lipzen A."/>
            <person name="Khouja H.R."/>
            <person name="Magnuson J."/>
            <person name="Murat C."/>
            <person name="Ohm R.A."/>
            <person name="Singer S.W."/>
            <person name="Spatafora J.W."/>
            <person name="Wang M."/>
            <person name="Veneault-Fourrey C."/>
            <person name="Henrissat B."/>
            <person name="Grigoriev I.V."/>
            <person name="Martin F.M."/>
            <person name="Perotto S."/>
        </authorList>
    </citation>
    <scope>NUCLEOTIDE SEQUENCE [LARGE SCALE GENOMIC DNA]</scope>
    <source>
        <strain evidence="6 7">ATCC 22711</strain>
    </source>
</reference>
<dbReference type="FunFam" id="3.30.200.20:FF:000447">
    <property type="entry name" value="Calcium/calmodulin dependent protein kinase"/>
    <property type="match status" value="1"/>
</dbReference>
<evidence type="ECO:0000313" key="7">
    <source>
        <dbReference type="Proteomes" id="UP000241818"/>
    </source>
</evidence>
<dbReference type="GeneID" id="36576442"/>
<feature type="domain" description="Protein kinase" evidence="5">
    <location>
        <begin position="99"/>
        <end position="401"/>
    </location>
</feature>
<keyword evidence="2 3" id="KW-0067">ATP-binding</keyword>
<dbReference type="OrthoDB" id="68483at2759"/>
<dbReference type="InterPro" id="IPR017441">
    <property type="entry name" value="Protein_kinase_ATP_BS"/>
</dbReference>
<dbReference type="Gene3D" id="1.10.510.10">
    <property type="entry name" value="Transferase(Phosphotransferase) domain 1"/>
    <property type="match status" value="1"/>
</dbReference>
<dbReference type="GO" id="GO:0004683">
    <property type="term" value="F:calcium/calmodulin-dependent protein kinase activity"/>
    <property type="evidence" value="ECO:0007669"/>
    <property type="project" value="TreeGrafter"/>
</dbReference>
<dbReference type="Gene3D" id="3.30.200.20">
    <property type="entry name" value="Phosphorylase Kinase, domain 1"/>
    <property type="match status" value="1"/>
</dbReference>
<feature type="region of interest" description="Disordered" evidence="4">
    <location>
        <begin position="535"/>
        <end position="582"/>
    </location>
</feature>
<feature type="binding site" evidence="3">
    <location>
        <position position="127"/>
    </location>
    <ligand>
        <name>ATP</name>
        <dbReference type="ChEBI" id="CHEBI:30616"/>
    </ligand>
</feature>
<dbReference type="EMBL" id="KZ679016">
    <property type="protein sequence ID" value="PSS10667.1"/>
    <property type="molecule type" value="Genomic_DNA"/>
</dbReference>
<dbReference type="GO" id="GO:0005524">
    <property type="term" value="F:ATP binding"/>
    <property type="evidence" value="ECO:0007669"/>
    <property type="project" value="UniProtKB-UniRule"/>
</dbReference>
<dbReference type="PROSITE" id="PS00108">
    <property type="entry name" value="PROTEIN_KINASE_ST"/>
    <property type="match status" value="1"/>
</dbReference>
<dbReference type="GO" id="GO:0005516">
    <property type="term" value="F:calmodulin binding"/>
    <property type="evidence" value="ECO:0007669"/>
    <property type="project" value="TreeGrafter"/>
</dbReference>
<keyword evidence="1 3" id="KW-0547">Nucleotide-binding</keyword>